<name>A0ABY7GQ17_9GAMM</name>
<accession>A0ABY7GQ17</accession>
<evidence type="ECO:0008006" key="3">
    <source>
        <dbReference type="Google" id="ProtNLM"/>
    </source>
</evidence>
<keyword evidence="2" id="KW-1185">Reference proteome</keyword>
<dbReference type="RefSeq" id="WP_255187506.1">
    <property type="nucleotide sequence ID" value="NZ_CP113517.1"/>
</dbReference>
<dbReference type="Proteomes" id="UP001162780">
    <property type="component" value="Chromosome"/>
</dbReference>
<evidence type="ECO:0000313" key="2">
    <source>
        <dbReference type="Proteomes" id="UP001162780"/>
    </source>
</evidence>
<dbReference type="EMBL" id="CP113517">
    <property type="protein sequence ID" value="WAR46595.1"/>
    <property type="molecule type" value="Genomic_DNA"/>
</dbReference>
<organism evidence="1 2">
    <name type="scientific">Methylomonas rapida</name>
    <dbReference type="NCBI Taxonomy" id="2963939"/>
    <lineage>
        <taxon>Bacteria</taxon>
        <taxon>Pseudomonadati</taxon>
        <taxon>Pseudomonadota</taxon>
        <taxon>Gammaproteobacteria</taxon>
        <taxon>Methylococcales</taxon>
        <taxon>Methylococcaceae</taxon>
        <taxon>Methylomonas</taxon>
    </lineage>
</organism>
<gene>
    <name evidence="1" type="ORF">NM686_008795</name>
</gene>
<protein>
    <recommendedName>
        <fullName evidence="3">Antitoxin</fullName>
    </recommendedName>
</protein>
<sequence length="81" mass="8836">MRTTVDLEDDVLAAAKELARMQNVAVGRVISRLMREALSGQSSLSGTTVESRTVGGFRPFSSRGIVVTNDRVNELRDREGV</sequence>
<reference evidence="1" key="1">
    <citation type="submission" date="2022-11" db="EMBL/GenBank/DDBJ databases">
        <title>Methylomonas rapida sp. nov., Carotenoid-Producing Obligate Methanotrophs with High Growth Characteristics and Biotechnological Potential.</title>
        <authorList>
            <person name="Tikhonova E.N."/>
            <person name="Suleimanov R.Z."/>
            <person name="Miroshnikov K."/>
            <person name="Oshkin I.Y."/>
            <person name="Belova S.E."/>
            <person name="Danilova O.V."/>
            <person name="Ashikhmin A."/>
            <person name="Konopkin A."/>
            <person name="But S.Y."/>
            <person name="Khmelenina V.N."/>
            <person name="Kuznetsov N."/>
            <person name="Pimenov N.V."/>
            <person name="Dedysh S.N."/>
        </authorList>
    </citation>
    <scope>NUCLEOTIDE SEQUENCE</scope>
    <source>
        <strain evidence="1">MP1</strain>
    </source>
</reference>
<proteinExistence type="predicted"/>
<evidence type="ECO:0000313" key="1">
    <source>
        <dbReference type="EMBL" id="WAR46595.1"/>
    </source>
</evidence>